<keyword evidence="7 12" id="KW-0862">Zinc</keyword>
<dbReference type="PRINTS" id="PR00980">
    <property type="entry name" value="TRNASYNTHALA"/>
</dbReference>
<dbReference type="FunFam" id="3.30.980.10:FF:000004">
    <property type="entry name" value="Alanine--tRNA ligase, cytoplasmic"/>
    <property type="match status" value="1"/>
</dbReference>
<dbReference type="CDD" id="cd00673">
    <property type="entry name" value="AlaRS_core"/>
    <property type="match status" value="1"/>
</dbReference>
<keyword evidence="11 12" id="KW-0030">Aminoacyl-tRNA synthetase</keyword>
<dbReference type="FunFam" id="2.40.30.130:FF:000001">
    <property type="entry name" value="Alanine--tRNA ligase"/>
    <property type="match status" value="1"/>
</dbReference>
<comment type="function">
    <text evidence="12">Catalyzes the attachment of alanine to tRNA(Ala) in a two-step reaction: alanine is first activated by ATP to form Ala-AMP and then transferred to the acceptor end of tRNA(Ala). Also edits incorrectly charged Ser-tRNA(Ala) and Gly-tRNA(Ala) via its editing domain.</text>
</comment>
<dbReference type="Gene3D" id="3.30.930.10">
    <property type="entry name" value="Bira Bifunctional Protein, Domain 2"/>
    <property type="match status" value="1"/>
</dbReference>
<comment type="caution">
    <text evidence="14">The sequence shown here is derived from an EMBL/GenBank/DDBJ whole genome shotgun (WGS) entry which is preliminary data.</text>
</comment>
<name>A0AAI9CC96_STEMA</name>
<comment type="similarity">
    <text evidence="2 12">Belongs to the class-II aminoacyl-tRNA synthetase family.</text>
</comment>
<dbReference type="InterPro" id="IPR018164">
    <property type="entry name" value="Ala-tRNA-synth_IIc_N"/>
</dbReference>
<comment type="domain">
    <text evidence="12">Consists of three domains; the N-terminal catalytic domain, the editing domain and the C-terminal C-Ala domain. The editing domain removes incorrectly charged amino acids, while the C-Ala domain, along with tRNA(Ala), serves as a bridge to cooperatively bring together the editing and aminoacylation centers thus stimulating deacylation of misacylated tRNAs.</text>
</comment>
<dbReference type="GO" id="GO:0000049">
    <property type="term" value="F:tRNA binding"/>
    <property type="evidence" value="ECO:0007669"/>
    <property type="project" value="UniProtKB-KW"/>
</dbReference>
<dbReference type="SUPFAM" id="SSF101353">
    <property type="entry name" value="Putative anticodon-binding domain of alanyl-tRNA synthetase (AlaRS)"/>
    <property type="match status" value="1"/>
</dbReference>
<dbReference type="InterPro" id="IPR050058">
    <property type="entry name" value="Ala-tRNA_ligase"/>
</dbReference>
<feature type="binding site" evidence="12">
    <location>
        <position position="677"/>
    </location>
    <ligand>
        <name>Zn(2+)</name>
        <dbReference type="ChEBI" id="CHEBI:29105"/>
    </ligand>
</feature>
<dbReference type="AlphaFoldDB" id="A0AAI9CC96"/>
<evidence type="ECO:0000256" key="6">
    <source>
        <dbReference type="ARBA" id="ARBA00022741"/>
    </source>
</evidence>
<dbReference type="GO" id="GO:0005829">
    <property type="term" value="C:cytosol"/>
    <property type="evidence" value="ECO:0007669"/>
    <property type="project" value="TreeGrafter"/>
</dbReference>
<evidence type="ECO:0000313" key="15">
    <source>
        <dbReference type="Proteomes" id="UP001214521"/>
    </source>
</evidence>
<protein>
    <recommendedName>
        <fullName evidence="12">Alanine--tRNA ligase</fullName>
        <ecNumber evidence="12">6.1.1.7</ecNumber>
    </recommendedName>
    <alternativeName>
        <fullName evidence="12">Alanyl-tRNA synthetase</fullName>
        <shortName evidence="12">AlaRS</shortName>
    </alternativeName>
</protein>
<dbReference type="SMART" id="SM00863">
    <property type="entry name" value="tRNA_SAD"/>
    <property type="match status" value="1"/>
</dbReference>
<evidence type="ECO:0000256" key="11">
    <source>
        <dbReference type="ARBA" id="ARBA00023146"/>
    </source>
</evidence>
<evidence type="ECO:0000256" key="8">
    <source>
        <dbReference type="ARBA" id="ARBA00022840"/>
    </source>
</evidence>
<dbReference type="EC" id="6.1.1.7" evidence="12"/>
<comment type="catalytic activity">
    <reaction evidence="12">
        <text>tRNA(Ala) + L-alanine + ATP = L-alanyl-tRNA(Ala) + AMP + diphosphate</text>
        <dbReference type="Rhea" id="RHEA:12540"/>
        <dbReference type="Rhea" id="RHEA-COMP:9657"/>
        <dbReference type="Rhea" id="RHEA-COMP:9923"/>
        <dbReference type="ChEBI" id="CHEBI:30616"/>
        <dbReference type="ChEBI" id="CHEBI:33019"/>
        <dbReference type="ChEBI" id="CHEBI:57972"/>
        <dbReference type="ChEBI" id="CHEBI:78442"/>
        <dbReference type="ChEBI" id="CHEBI:78497"/>
        <dbReference type="ChEBI" id="CHEBI:456215"/>
        <dbReference type="EC" id="6.1.1.7"/>
    </reaction>
</comment>
<dbReference type="GO" id="GO:0006419">
    <property type="term" value="P:alanyl-tRNA aminoacylation"/>
    <property type="evidence" value="ECO:0007669"/>
    <property type="project" value="UniProtKB-UniRule"/>
</dbReference>
<comment type="cofactor">
    <cofactor evidence="12">
        <name>Zn(2+)</name>
        <dbReference type="ChEBI" id="CHEBI:29105"/>
    </cofactor>
    <text evidence="12">Binds 1 zinc ion per subunit.</text>
</comment>
<evidence type="ECO:0000256" key="5">
    <source>
        <dbReference type="ARBA" id="ARBA00022723"/>
    </source>
</evidence>
<dbReference type="EMBL" id="ABLOMU010000030">
    <property type="protein sequence ID" value="EKT4442029.1"/>
    <property type="molecule type" value="Genomic_DNA"/>
</dbReference>
<dbReference type="Gene3D" id="3.10.310.40">
    <property type="match status" value="1"/>
</dbReference>
<dbReference type="Pfam" id="PF02272">
    <property type="entry name" value="DHHA1"/>
    <property type="match status" value="1"/>
</dbReference>
<sequence>MNASAKFTTSQIRSDFLEFFKGKGHTIVPSAPLVPGNDPTLLFTNSGMVQFKDVFLGAEKRSYVRAADVQRCLRAGGKHNDLDQVGYTARHHTFFEMLGNWSFGDYFKKDAIAWAWELLTQVWKLPAERLLVTVYQTDDEAYALWRDMVGVPEERIVRIGDNKGAPFASDNFWQMADTGPCGPCTEIFYDHGDHIAGGPPGSPDEDGDRFIEIWNLVFMQFDRQPDGTLVPLPAPCVDTGMGLERLAAILQHVHTNYEIDLFQALIRKASELTGTADLENKSLRVIADHIRACSFLIVDGVLPSNEGRGYVLRRIIRRALRHGWMLGVRQPFFSKLVPTLVEQMGEAYPELPAAVDTVTRALQAEEERFAETLDAGMKIFEDVAGKASNGVIPGVDAFRLYDTYGFPLDLTQDIARERDLTVDIAGFDAAMEQQRETARAAGKFGGGVTLPAELVATLSPTRFLGYDRLQADGLTVLAVLKDGRPVQSADAGDAVIVITDQTPFYAESGGQVGDTGVLTGNGVRLAVDDTQKFAGQFHGHVGTLSDGGLKVGDVLSGQVDGERRGATILNHSATHLLHAALREVLGTHVQQKGSLVAPDRLRFDFSHFQPISAEELAVIERKVNQQVRANNAAEVHNMGMQEALDFGAMALFGEKYGEHVRVLKMGDYSTELCGGTHVNRTGDIGLFKITSEGGVSAGVRRIEAVTGQGALDYVDAEEARLVEAAELLGGSAADVVEKIRALGQRQKLLERELEVVKAKVAAGATADLSGQAVEVAGVKVLAARLEGFDAKALRDAMDRLKQQLGDAVIVLAGAQDGKAALVAGVNGSAMGKVKAGELLSHIASQIGGKGGGRPDLAQGGGEDGPALATALAAVVEWVSPRL</sequence>
<dbReference type="InterPro" id="IPR018162">
    <property type="entry name" value="Ala-tRNA-ligase_IIc_anticod-bd"/>
</dbReference>
<dbReference type="NCBIfam" id="TIGR00344">
    <property type="entry name" value="alaS"/>
    <property type="match status" value="1"/>
</dbReference>
<dbReference type="InterPro" id="IPR012947">
    <property type="entry name" value="tRNA_SAD"/>
</dbReference>
<dbReference type="GO" id="GO:0008270">
    <property type="term" value="F:zinc ion binding"/>
    <property type="evidence" value="ECO:0007669"/>
    <property type="project" value="UniProtKB-UniRule"/>
</dbReference>
<dbReference type="PANTHER" id="PTHR11777">
    <property type="entry name" value="ALANYL-TRNA SYNTHETASE"/>
    <property type="match status" value="1"/>
</dbReference>
<dbReference type="GO" id="GO:0045892">
    <property type="term" value="P:negative regulation of DNA-templated transcription"/>
    <property type="evidence" value="ECO:0007669"/>
    <property type="project" value="TreeGrafter"/>
</dbReference>
<dbReference type="SUPFAM" id="SSF55186">
    <property type="entry name" value="ThrRS/AlaRS common domain"/>
    <property type="match status" value="1"/>
</dbReference>
<dbReference type="FunFam" id="3.30.930.10:FF:000004">
    <property type="entry name" value="Alanine--tRNA ligase"/>
    <property type="match status" value="1"/>
</dbReference>
<keyword evidence="3 12" id="KW-0820">tRNA-binding</keyword>
<organism evidence="14 15">
    <name type="scientific">Stenotrophomonas maltophilia</name>
    <name type="common">Pseudomonas maltophilia</name>
    <name type="synonym">Xanthomonas maltophilia</name>
    <dbReference type="NCBI Taxonomy" id="40324"/>
    <lineage>
        <taxon>Bacteria</taxon>
        <taxon>Pseudomonadati</taxon>
        <taxon>Pseudomonadota</taxon>
        <taxon>Gammaproteobacteria</taxon>
        <taxon>Lysobacterales</taxon>
        <taxon>Lysobacteraceae</taxon>
        <taxon>Stenotrophomonas</taxon>
        <taxon>Stenotrophomonas maltophilia group</taxon>
    </lineage>
</organism>
<dbReference type="Gene3D" id="6.10.250.550">
    <property type="match status" value="1"/>
</dbReference>
<dbReference type="FunFam" id="3.30.54.20:FF:000001">
    <property type="entry name" value="Alanine--tRNA ligase"/>
    <property type="match status" value="1"/>
</dbReference>
<keyword evidence="9 12" id="KW-0694">RNA-binding</keyword>
<dbReference type="SUPFAM" id="SSF50447">
    <property type="entry name" value="Translation proteins"/>
    <property type="match status" value="1"/>
</dbReference>
<keyword evidence="8 12" id="KW-0067">ATP-binding</keyword>
<evidence type="ECO:0000313" key="14">
    <source>
        <dbReference type="EMBL" id="EKT4442029.1"/>
    </source>
</evidence>
<dbReference type="GO" id="GO:0005524">
    <property type="term" value="F:ATP binding"/>
    <property type="evidence" value="ECO:0007669"/>
    <property type="project" value="UniProtKB-UniRule"/>
</dbReference>
<dbReference type="InterPro" id="IPR002318">
    <property type="entry name" value="Ala-tRNA-lgiase_IIc"/>
</dbReference>
<dbReference type="InterPro" id="IPR009000">
    <property type="entry name" value="Transl_B-barrel_sf"/>
</dbReference>
<keyword evidence="5 12" id="KW-0479">Metal-binding</keyword>
<dbReference type="Gene3D" id="3.30.54.20">
    <property type="match status" value="1"/>
</dbReference>
<feature type="binding site" evidence="12">
    <location>
        <position position="673"/>
    </location>
    <ligand>
        <name>Zn(2+)</name>
        <dbReference type="ChEBI" id="CHEBI:29105"/>
    </ligand>
</feature>
<dbReference type="HAMAP" id="MF_00036_B">
    <property type="entry name" value="Ala_tRNA_synth_B"/>
    <property type="match status" value="1"/>
</dbReference>
<dbReference type="PROSITE" id="PS50860">
    <property type="entry name" value="AA_TRNA_LIGASE_II_ALA"/>
    <property type="match status" value="1"/>
</dbReference>
<evidence type="ECO:0000256" key="1">
    <source>
        <dbReference type="ARBA" id="ARBA00004496"/>
    </source>
</evidence>
<gene>
    <name evidence="12 14" type="primary">alaS</name>
    <name evidence="14" type="ORF">QEK83_002697</name>
</gene>
<feature type="domain" description="Alanyl-transfer RNA synthetases family profile" evidence="13">
    <location>
        <begin position="7"/>
        <end position="716"/>
    </location>
</feature>
<evidence type="ECO:0000256" key="2">
    <source>
        <dbReference type="ARBA" id="ARBA00008226"/>
    </source>
</evidence>
<feature type="binding site" evidence="12">
    <location>
        <position position="575"/>
    </location>
    <ligand>
        <name>Zn(2+)</name>
        <dbReference type="ChEBI" id="CHEBI:29105"/>
    </ligand>
</feature>
<dbReference type="GO" id="GO:0002161">
    <property type="term" value="F:aminoacyl-tRNA deacylase activity"/>
    <property type="evidence" value="ECO:0007669"/>
    <property type="project" value="TreeGrafter"/>
</dbReference>
<dbReference type="SUPFAM" id="SSF55681">
    <property type="entry name" value="Class II aaRS and biotin synthetases"/>
    <property type="match status" value="1"/>
</dbReference>
<evidence type="ECO:0000259" key="13">
    <source>
        <dbReference type="PROSITE" id="PS50860"/>
    </source>
</evidence>
<dbReference type="InterPro" id="IPR023033">
    <property type="entry name" value="Ala_tRNA_ligase_euk/bac"/>
</dbReference>
<evidence type="ECO:0000256" key="10">
    <source>
        <dbReference type="ARBA" id="ARBA00022917"/>
    </source>
</evidence>
<dbReference type="InterPro" id="IPR003156">
    <property type="entry name" value="DHHA1_dom"/>
</dbReference>
<dbReference type="RefSeq" id="WP_164158901.1">
    <property type="nucleotide sequence ID" value="NZ_JBFCWN010000008.1"/>
</dbReference>
<dbReference type="Pfam" id="PF01411">
    <property type="entry name" value="tRNA-synt_2c"/>
    <property type="match status" value="1"/>
</dbReference>
<dbReference type="InterPro" id="IPR045864">
    <property type="entry name" value="aa-tRNA-synth_II/BPL/LPL"/>
</dbReference>
<evidence type="ECO:0000256" key="7">
    <source>
        <dbReference type="ARBA" id="ARBA00022833"/>
    </source>
</evidence>
<reference evidence="14" key="1">
    <citation type="submission" date="2022-07" db="EMBL/GenBank/DDBJ databases">
        <authorList>
            <consortium name="Clinical and Environmental Microbiology Branch: Whole genome sequencing antimicrobial resistance pathogens in the healthcare setting"/>
        </authorList>
    </citation>
    <scope>NUCLEOTIDE SEQUENCE</scope>
    <source>
        <strain evidence="14">Stenotrophomonas_maltophilia_2021CK-00905</strain>
    </source>
</reference>
<dbReference type="GO" id="GO:0004813">
    <property type="term" value="F:alanine-tRNA ligase activity"/>
    <property type="evidence" value="ECO:0007669"/>
    <property type="project" value="UniProtKB-UniRule"/>
</dbReference>
<evidence type="ECO:0000256" key="9">
    <source>
        <dbReference type="ARBA" id="ARBA00022884"/>
    </source>
</evidence>
<dbReference type="Proteomes" id="UP001214521">
    <property type="component" value="Unassembled WGS sequence"/>
</dbReference>
<keyword evidence="12" id="KW-0963">Cytoplasm</keyword>
<keyword evidence="6 12" id="KW-0547">Nucleotide-binding</keyword>
<accession>A0AAI9CC96</accession>
<evidence type="ECO:0000256" key="3">
    <source>
        <dbReference type="ARBA" id="ARBA00022555"/>
    </source>
</evidence>
<dbReference type="InterPro" id="IPR018163">
    <property type="entry name" value="Thr/Ala-tRNA-synth_IIc_edit"/>
</dbReference>
<keyword evidence="4 12" id="KW-0436">Ligase</keyword>
<dbReference type="PANTHER" id="PTHR11777:SF9">
    <property type="entry name" value="ALANINE--TRNA LIGASE, CYTOPLASMIC"/>
    <property type="match status" value="1"/>
</dbReference>
<evidence type="ECO:0000256" key="12">
    <source>
        <dbReference type="HAMAP-Rule" id="MF_00036"/>
    </source>
</evidence>
<comment type="subcellular location">
    <subcellularLocation>
        <location evidence="1 12">Cytoplasm</location>
    </subcellularLocation>
</comment>
<keyword evidence="10 12" id="KW-0648">Protein biosynthesis</keyword>
<dbReference type="Pfam" id="PF07973">
    <property type="entry name" value="tRNA_SAD"/>
    <property type="match status" value="1"/>
</dbReference>
<evidence type="ECO:0000256" key="4">
    <source>
        <dbReference type="ARBA" id="ARBA00022598"/>
    </source>
</evidence>
<dbReference type="FunFam" id="3.10.310.40:FF:000001">
    <property type="entry name" value="Alanine--tRNA ligase"/>
    <property type="match status" value="1"/>
</dbReference>
<feature type="binding site" evidence="12">
    <location>
        <position position="571"/>
    </location>
    <ligand>
        <name>Zn(2+)</name>
        <dbReference type="ChEBI" id="CHEBI:29105"/>
    </ligand>
</feature>
<proteinExistence type="inferred from homology"/>
<dbReference type="Gene3D" id="3.30.980.10">
    <property type="entry name" value="Threonyl-trna Synthetase, Chain A, domain 2"/>
    <property type="match status" value="1"/>
</dbReference>
<dbReference type="InterPro" id="IPR018165">
    <property type="entry name" value="Ala-tRNA-synth_IIc_core"/>
</dbReference>
<dbReference type="Gene3D" id="2.40.30.130">
    <property type="match status" value="1"/>
</dbReference>